<protein>
    <submittedName>
        <fullName evidence="3">Uncharacterized protein</fullName>
    </submittedName>
</protein>
<feature type="compositionally biased region" description="Acidic residues" evidence="1">
    <location>
        <begin position="260"/>
        <end position="277"/>
    </location>
</feature>
<organism evidence="3 4">
    <name type="scientific">Colletotrichum tofieldiae</name>
    <dbReference type="NCBI Taxonomy" id="708197"/>
    <lineage>
        <taxon>Eukaryota</taxon>
        <taxon>Fungi</taxon>
        <taxon>Dikarya</taxon>
        <taxon>Ascomycota</taxon>
        <taxon>Pezizomycotina</taxon>
        <taxon>Sordariomycetes</taxon>
        <taxon>Hypocreomycetidae</taxon>
        <taxon>Glomerellales</taxon>
        <taxon>Glomerellaceae</taxon>
        <taxon>Colletotrichum</taxon>
        <taxon>Colletotrichum spaethianum species complex</taxon>
    </lineage>
</organism>
<feature type="region of interest" description="Disordered" evidence="1">
    <location>
        <begin position="245"/>
        <end position="284"/>
    </location>
</feature>
<name>A0A166VXE5_9PEZI</name>
<sequence length="284" mass="32243">MTPTGETPDSTLAHILGSGDQHLSKVLVTVPKQDKNAKLDNKTVAVELVDNVHPVEIPSEDPSNTKTGDFVLQIREEVYNQGPNRQGGDTISTEPGAHPRRSTAGYGTNWLLILISFLTSYSIYTYHDGIPDDEMISLDWFLKYAMGRFWNPSTGCLVLVIAIFTSSTVAVGYRQGYQWIMTVGVFGAFAHLPVGVWFDGWEETLLRDLPIRLMIAPFFLQLIIPIEAWTGWDITRERRMREHREAAERKRKEVKANENCEVEEMEERGDGDDELLMDEGRRRE</sequence>
<reference evidence="3 4" key="1">
    <citation type="submission" date="2015-06" db="EMBL/GenBank/DDBJ databases">
        <title>Survival trade-offs in plant roots during colonization by closely related pathogenic and mutualistic fungi.</title>
        <authorList>
            <person name="Hacquard S."/>
            <person name="Kracher B."/>
            <person name="Hiruma K."/>
            <person name="Weinman A."/>
            <person name="Muench P."/>
            <person name="Garrido Oter R."/>
            <person name="Ver Loren van Themaat E."/>
            <person name="Dallerey J.-F."/>
            <person name="Damm U."/>
            <person name="Henrissat B."/>
            <person name="Lespinet O."/>
            <person name="Thon M."/>
            <person name="Kemen E."/>
            <person name="McHardy A.C."/>
            <person name="Schulze-Lefert P."/>
            <person name="O'Connell R.J."/>
        </authorList>
    </citation>
    <scope>NUCLEOTIDE SEQUENCE [LARGE SCALE GENOMIC DNA]</scope>
    <source>
        <strain evidence="3 4">0861</strain>
    </source>
</reference>
<evidence type="ECO:0000313" key="4">
    <source>
        <dbReference type="Proteomes" id="UP000076552"/>
    </source>
</evidence>
<feature type="compositionally biased region" description="Basic and acidic residues" evidence="1">
    <location>
        <begin position="245"/>
        <end position="258"/>
    </location>
</feature>
<feature type="transmembrane region" description="Helical" evidence="2">
    <location>
        <begin position="210"/>
        <end position="232"/>
    </location>
</feature>
<dbReference type="AlphaFoldDB" id="A0A166VXE5"/>
<feature type="transmembrane region" description="Helical" evidence="2">
    <location>
        <begin position="179"/>
        <end position="198"/>
    </location>
</feature>
<feature type="transmembrane region" description="Helical" evidence="2">
    <location>
        <begin position="149"/>
        <end position="172"/>
    </location>
</feature>
<keyword evidence="4" id="KW-1185">Reference proteome</keyword>
<feature type="transmembrane region" description="Helical" evidence="2">
    <location>
        <begin position="110"/>
        <end position="127"/>
    </location>
</feature>
<accession>A0A166VXE5</accession>
<dbReference type="Proteomes" id="UP000076552">
    <property type="component" value="Unassembled WGS sequence"/>
</dbReference>
<keyword evidence="2" id="KW-1133">Transmembrane helix</keyword>
<keyword evidence="2" id="KW-0472">Membrane</keyword>
<keyword evidence="2" id="KW-0812">Transmembrane</keyword>
<evidence type="ECO:0000256" key="1">
    <source>
        <dbReference type="SAM" id="MobiDB-lite"/>
    </source>
</evidence>
<feature type="non-terminal residue" evidence="3">
    <location>
        <position position="284"/>
    </location>
</feature>
<proteinExistence type="predicted"/>
<feature type="compositionally biased region" description="Polar residues" evidence="1">
    <location>
        <begin position="81"/>
        <end position="93"/>
    </location>
</feature>
<feature type="region of interest" description="Disordered" evidence="1">
    <location>
        <begin position="81"/>
        <end position="100"/>
    </location>
</feature>
<gene>
    <name evidence="3" type="ORF">CT0861_12310</name>
</gene>
<dbReference type="EMBL" id="LFIV01000027">
    <property type="protein sequence ID" value="KZL75063.1"/>
    <property type="molecule type" value="Genomic_DNA"/>
</dbReference>
<comment type="caution">
    <text evidence="3">The sequence shown here is derived from an EMBL/GenBank/DDBJ whole genome shotgun (WGS) entry which is preliminary data.</text>
</comment>
<evidence type="ECO:0000313" key="3">
    <source>
        <dbReference type="EMBL" id="KZL75063.1"/>
    </source>
</evidence>
<evidence type="ECO:0000256" key="2">
    <source>
        <dbReference type="SAM" id="Phobius"/>
    </source>
</evidence>